<comment type="caution">
    <text evidence="1">The sequence shown here is derived from an EMBL/GenBank/DDBJ whole genome shotgun (WGS) entry which is preliminary data.</text>
</comment>
<accession>A0A5M9JBC2</accession>
<proteinExistence type="predicted"/>
<dbReference type="EMBL" id="VICG01000013">
    <property type="protein sequence ID" value="KAA8565663.1"/>
    <property type="molecule type" value="Genomic_DNA"/>
</dbReference>
<reference evidence="1 2" key="1">
    <citation type="submission" date="2019-06" db="EMBL/GenBank/DDBJ databases">
        <title>Genome Sequence of the Brown Rot Fungal Pathogen Monilinia fructicola.</title>
        <authorList>
            <person name="De Miccolis Angelini R.M."/>
            <person name="Landi L."/>
            <person name="Abate D."/>
            <person name="Pollastro S."/>
            <person name="Romanazzi G."/>
            <person name="Faretra F."/>
        </authorList>
    </citation>
    <scope>NUCLEOTIDE SEQUENCE [LARGE SCALE GENOMIC DNA]</scope>
    <source>
        <strain evidence="1 2">Mfrc123</strain>
    </source>
</reference>
<evidence type="ECO:0000313" key="1">
    <source>
        <dbReference type="EMBL" id="KAA8565663.1"/>
    </source>
</evidence>
<keyword evidence="2" id="KW-1185">Reference proteome</keyword>
<gene>
    <name evidence="1" type="ORF">EYC84_009514</name>
</gene>
<dbReference type="AlphaFoldDB" id="A0A5M9JBC2"/>
<dbReference type="OrthoDB" id="3556485at2759"/>
<name>A0A5M9JBC2_MONFR</name>
<sequence length="127" mass="14485">MRLAQCVLFDPEKNHSVSYNDKCSGKDGNITTFQVLPLKQRCPTCVRKALAARIAERKNREEREKNAERRGERGEVVRYLRMEDDEEKGLTPLAIQRQFAGAETPAAEETPQLLMEVETEVGLGIYF</sequence>
<dbReference type="VEuPathDB" id="FungiDB:MFRU_006g02460"/>
<dbReference type="Proteomes" id="UP000322873">
    <property type="component" value="Unassembled WGS sequence"/>
</dbReference>
<protein>
    <submittedName>
        <fullName evidence="1">Uncharacterized protein</fullName>
    </submittedName>
</protein>
<organism evidence="1 2">
    <name type="scientific">Monilinia fructicola</name>
    <name type="common">Brown rot fungus</name>
    <name type="synonym">Ciboria fructicola</name>
    <dbReference type="NCBI Taxonomy" id="38448"/>
    <lineage>
        <taxon>Eukaryota</taxon>
        <taxon>Fungi</taxon>
        <taxon>Dikarya</taxon>
        <taxon>Ascomycota</taxon>
        <taxon>Pezizomycotina</taxon>
        <taxon>Leotiomycetes</taxon>
        <taxon>Helotiales</taxon>
        <taxon>Sclerotiniaceae</taxon>
        <taxon>Monilinia</taxon>
    </lineage>
</organism>
<evidence type="ECO:0000313" key="2">
    <source>
        <dbReference type="Proteomes" id="UP000322873"/>
    </source>
</evidence>